<dbReference type="RefSeq" id="WP_153861269.1">
    <property type="nucleotide sequence ID" value="NZ_WJQR01000002.1"/>
</dbReference>
<reference evidence="2 3" key="1">
    <citation type="submission" date="2019-11" db="EMBL/GenBank/DDBJ databases">
        <title>Characterisation of Fundicoccus ignavus gen. nov. sp. nov., a novel genus of the family Aerococcaceae isolated from bulk tank milk.</title>
        <authorList>
            <person name="Siebert A."/>
            <person name="Huptas C."/>
            <person name="Wenning M."/>
            <person name="Scherer S."/>
            <person name="Doll E.V."/>
        </authorList>
    </citation>
    <scope>NUCLEOTIDE SEQUENCE [LARGE SCALE GENOMIC DNA]</scope>
    <source>
        <strain evidence="2 3">DSM 109653</strain>
    </source>
</reference>
<evidence type="ECO:0000313" key="2">
    <source>
        <dbReference type="EMBL" id="MRI80785.1"/>
    </source>
</evidence>
<dbReference type="Pfam" id="PF04230">
    <property type="entry name" value="PS_pyruv_trans"/>
    <property type="match status" value="1"/>
</dbReference>
<dbReference type="EMBL" id="WJQR01000002">
    <property type="protein sequence ID" value="MRI80785.1"/>
    <property type="molecule type" value="Genomic_DNA"/>
</dbReference>
<feature type="domain" description="Polysaccharide pyruvyl transferase" evidence="1">
    <location>
        <begin position="65"/>
        <end position="295"/>
    </location>
</feature>
<protein>
    <recommendedName>
        <fullName evidence="1">Polysaccharide pyruvyl transferase domain-containing protein</fullName>
    </recommendedName>
</protein>
<organism evidence="2 3">
    <name type="scientific">Fundicoccus ignavus</name>
    <dbReference type="NCBI Taxonomy" id="2664442"/>
    <lineage>
        <taxon>Bacteria</taxon>
        <taxon>Bacillati</taxon>
        <taxon>Bacillota</taxon>
        <taxon>Bacilli</taxon>
        <taxon>Lactobacillales</taxon>
        <taxon>Aerococcaceae</taxon>
        <taxon>Fundicoccus</taxon>
    </lineage>
</organism>
<dbReference type="Proteomes" id="UP000469870">
    <property type="component" value="Unassembled WGS sequence"/>
</dbReference>
<gene>
    <name evidence="2" type="ORF">GIY11_01905</name>
</gene>
<name>A0A844BFP4_9LACT</name>
<accession>A0A844BFP4</accession>
<proteinExistence type="predicted"/>
<comment type="caution">
    <text evidence="2">The sequence shown here is derived from an EMBL/GenBank/DDBJ whole genome shotgun (WGS) entry which is preliminary data.</text>
</comment>
<dbReference type="InterPro" id="IPR007345">
    <property type="entry name" value="Polysacch_pyruvyl_Trfase"/>
</dbReference>
<dbReference type="AlphaFoldDB" id="A0A844BFP4"/>
<dbReference type="PANTHER" id="PTHR36836">
    <property type="entry name" value="COLANIC ACID BIOSYNTHESIS PROTEIN WCAK"/>
    <property type="match status" value="1"/>
</dbReference>
<sequence>MKKIFIKAYSQNNLGDDLFIEMLCRRYPQHHFVMPCAPEFEETFKHITNLERLPVIPFIDGVMHRFKLPFRPKRAYYRHIMKRCDATVHIGGSLFIESMFPLSEIKQYAHDVKASQSYYLLGLNFGPFYNQAFYSKMYDVFRKIDDLCFRDEYSYGLFEDLPQTRFAPDIVFGLKTHEFPTTPDKTHLVISVIDLENRPDLAVYQKAYEDKLVALSEAAFAKGLNVTLMSFCQDEGDEAAIQRINLQLNGKADEYFYRGNLNEALQVLNSAKGITATRFHALILGWVLNRNVYPICYSTKMTNVIDDVRFPGYYANIQSIDELDVSIALEQLMSDTTFDIESYKTAANNHFTELDKL</sequence>
<dbReference type="PANTHER" id="PTHR36836:SF1">
    <property type="entry name" value="COLANIC ACID BIOSYNTHESIS PROTEIN WCAK"/>
    <property type="match status" value="1"/>
</dbReference>
<evidence type="ECO:0000313" key="3">
    <source>
        <dbReference type="Proteomes" id="UP000469870"/>
    </source>
</evidence>
<evidence type="ECO:0000259" key="1">
    <source>
        <dbReference type="Pfam" id="PF04230"/>
    </source>
</evidence>